<name>A0A167VMV1_9HYPO</name>
<evidence type="ECO:0000313" key="21">
    <source>
        <dbReference type="Proteomes" id="UP000076874"/>
    </source>
</evidence>
<dbReference type="EC" id="3.2.1.1" evidence="4 18"/>
<comment type="catalytic activity">
    <reaction evidence="1 18">
        <text>Endohydrolysis of (1-&gt;4)-alpha-D-glucosidic linkages in polysaccharides containing three or more (1-&gt;4)-alpha-linked D-glucose units.</text>
        <dbReference type="EC" id="3.2.1.1"/>
    </reaction>
</comment>
<feature type="site" description="Transition state stabilizer" evidence="13">
    <location>
        <position position="338"/>
    </location>
</feature>
<feature type="binding site" evidence="16">
    <location>
        <position position="385"/>
    </location>
    <ligand>
        <name>substrate</name>
    </ligand>
</feature>
<accession>A0A167VMV1</accession>
<feature type="active site" description="Nucleophile" evidence="12">
    <location>
        <position position="247"/>
    </location>
</feature>
<evidence type="ECO:0000256" key="12">
    <source>
        <dbReference type="PIRSR" id="PIRSR001024-1"/>
    </source>
</evidence>
<feature type="binding site" evidence="16">
    <location>
        <position position="338"/>
    </location>
    <ligand>
        <name>substrate</name>
    </ligand>
</feature>
<evidence type="ECO:0000256" key="8">
    <source>
        <dbReference type="ARBA" id="ARBA00023157"/>
    </source>
</evidence>
<dbReference type="InterPro" id="IPR006047">
    <property type="entry name" value="GH13_cat_dom"/>
</dbReference>
<dbReference type="CDD" id="cd11319">
    <property type="entry name" value="AmyAc_euk_AmyA"/>
    <property type="match status" value="1"/>
</dbReference>
<feature type="binding site" evidence="16">
    <location>
        <position position="101"/>
    </location>
    <ligand>
        <name>substrate</name>
    </ligand>
</feature>
<proteinExistence type="inferred from homology"/>
<keyword evidence="10 18" id="KW-0119">Carbohydrate metabolism</keyword>
<organism evidence="20 21">
    <name type="scientific">Niveomyces insectorum RCEF 264</name>
    <dbReference type="NCBI Taxonomy" id="1081102"/>
    <lineage>
        <taxon>Eukaryota</taxon>
        <taxon>Fungi</taxon>
        <taxon>Dikarya</taxon>
        <taxon>Ascomycota</taxon>
        <taxon>Pezizomycotina</taxon>
        <taxon>Sordariomycetes</taxon>
        <taxon>Hypocreomycetidae</taxon>
        <taxon>Hypocreales</taxon>
        <taxon>Cordycipitaceae</taxon>
        <taxon>Niveomyces</taxon>
    </lineage>
</organism>
<feature type="binding site" evidence="16">
    <location>
        <position position="275"/>
    </location>
    <ligand>
        <name>substrate</name>
    </ligand>
</feature>
<comment type="cofactor">
    <cofactor evidence="2">
        <name>Ca(2+)</name>
        <dbReference type="ChEBI" id="CHEBI:29108"/>
    </cofactor>
</comment>
<dbReference type="SMART" id="SM00642">
    <property type="entry name" value="Aamy"/>
    <property type="match status" value="1"/>
</dbReference>
<keyword evidence="6 18" id="KW-0378">Hydrolase</keyword>
<evidence type="ECO:0000256" key="10">
    <source>
        <dbReference type="ARBA" id="ARBA00023277"/>
    </source>
</evidence>
<dbReference type="EMBL" id="AZHD01000006">
    <property type="protein sequence ID" value="OAA62798.1"/>
    <property type="molecule type" value="Genomic_DNA"/>
</dbReference>
<feature type="disulfide bond" evidence="15">
    <location>
        <begin position="486"/>
        <end position="521"/>
    </location>
</feature>
<dbReference type="SUPFAM" id="SSF51011">
    <property type="entry name" value="Glycosyl hydrolase domain"/>
    <property type="match status" value="1"/>
</dbReference>
<evidence type="ECO:0000256" key="18">
    <source>
        <dbReference type="RuleBase" id="RU361134"/>
    </source>
</evidence>
<evidence type="ECO:0000256" key="6">
    <source>
        <dbReference type="ARBA" id="ARBA00022801"/>
    </source>
</evidence>
<dbReference type="PANTHER" id="PTHR10357:SF231">
    <property type="entry name" value="ALPHA-AMYLASE"/>
    <property type="match status" value="1"/>
</dbReference>
<sequence>MKRTSLCTWTLYAKAVQTLSPAGWRKQSIYFLVTDRFARSDNSTTAACDVSQRQYCGGSWQGITNQLNYIQGMGFTAVWITPVTGQFYEPTEDGASYHGYWQQNIYELNHEFGTAEDLKKLSNSLHARGMYLMVDVVANHMGYNGAGTSVDYAVFTPFNSHDYFHSYCLITNYSNQTDVEDCWLGDTVVSLPDLNTDRTDVQSIWYNWVSSLVSNYSSTPIPPPSHFRRIQAPCQADSVAVDGLRIDTAKHVQKSFWPGYQQAAGVYCLGEVLHGDPAYTCAYQDVLDGVLNYPVYYPLLRAFRSPAGSMRDIYMMVHAVATACADPTLLGTFVENHDNTRFASYTADYALAKNALAFLFFADGIPIVYAGQEQHYHGSGDPYNREAVWLAGYATTAELYTFIQQTNRIRRSLLLLVAAAGWVAAPNDAFYHDAHTLAMRKGSLDAAGSPVLTVLTNAGASAGASTLTLNGTGYAPGTILVEAYTCTSLHVDTQGDLVVPMTAGLPRVFVPMSWAGSSELCKTELSETTTVTSGTVTTAADPPGACTTAANLILSPHGMCENRQQ</sequence>
<feature type="disulfide bond" evidence="15">
    <location>
        <begin position="168"/>
        <end position="182"/>
    </location>
</feature>
<feature type="binding site" evidence="14">
    <location>
        <position position="251"/>
    </location>
    <ligand>
        <name>Ca(2+)</name>
        <dbReference type="ChEBI" id="CHEBI:29108"/>
        <label>1</label>
    </ligand>
</feature>
<keyword evidence="9" id="KW-0325">Glycoprotein</keyword>
<feature type="binding site" evidence="14">
    <location>
        <position position="193"/>
    </location>
    <ligand>
        <name>Ca(2+)</name>
        <dbReference type="ChEBI" id="CHEBI:29108"/>
        <label>1</label>
    </ligand>
</feature>
<evidence type="ECO:0000256" key="5">
    <source>
        <dbReference type="ARBA" id="ARBA00022723"/>
    </source>
</evidence>
<keyword evidence="8 15" id="KW-1015">Disulfide bond</keyword>
<evidence type="ECO:0000256" key="17">
    <source>
        <dbReference type="RuleBase" id="RU003615"/>
    </source>
</evidence>
<dbReference type="PRINTS" id="PR00110">
    <property type="entry name" value="ALPHAAMYLASE"/>
</dbReference>
<dbReference type="InterPro" id="IPR006046">
    <property type="entry name" value="Alpha_amylase"/>
</dbReference>
<feature type="disulfide bond" evidence="15">
    <location>
        <begin position="281"/>
        <end position="324"/>
    </location>
</feature>
<dbReference type="Gene3D" id="2.60.40.1180">
    <property type="entry name" value="Golgi alpha-mannosidase II"/>
    <property type="match status" value="1"/>
</dbReference>
<feature type="disulfide bond" evidence="15">
    <location>
        <begin position="48"/>
        <end position="56"/>
    </location>
</feature>
<feature type="domain" description="Glycosyl hydrolase family 13 catalytic" evidence="19">
    <location>
        <begin position="31"/>
        <end position="410"/>
    </location>
</feature>
<evidence type="ECO:0000256" key="3">
    <source>
        <dbReference type="ARBA" id="ARBA00008061"/>
    </source>
</evidence>
<dbReference type="OrthoDB" id="204980at2759"/>
<evidence type="ECO:0000256" key="9">
    <source>
        <dbReference type="ARBA" id="ARBA00023180"/>
    </source>
</evidence>
<feature type="binding site" evidence="14">
    <location>
        <position position="180"/>
    </location>
    <ligand>
        <name>Ca(2+)</name>
        <dbReference type="ChEBI" id="CHEBI:29108"/>
        <label>1</label>
    </ligand>
</feature>
<evidence type="ECO:0000256" key="15">
    <source>
        <dbReference type="PIRSR" id="PIRSR001024-4"/>
    </source>
</evidence>
<keyword evidence="11 18" id="KW-0326">Glycosidase</keyword>
<keyword evidence="21" id="KW-1185">Reference proteome</keyword>
<feature type="binding site" evidence="16">
    <location>
        <position position="140"/>
    </location>
    <ligand>
        <name>substrate</name>
    </ligand>
</feature>
<dbReference type="AlphaFoldDB" id="A0A167VMV1"/>
<dbReference type="InterPro" id="IPR015340">
    <property type="entry name" value="A_amylase_C_dom"/>
</dbReference>
<evidence type="ECO:0000256" key="14">
    <source>
        <dbReference type="PIRSR" id="PIRSR001024-3"/>
    </source>
</evidence>
<evidence type="ECO:0000256" key="4">
    <source>
        <dbReference type="ARBA" id="ARBA00012595"/>
    </source>
</evidence>
<evidence type="ECO:0000256" key="11">
    <source>
        <dbReference type="ARBA" id="ARBA00023295"/>
    </source>
</evidence>
<feature type="binding site" evidence="16">
    <location>
        <position position="245"/>
    </location>
    <ligand>
        <name>substrate</name>
    </ligand>
</feature>
<keyword evidence="7 14" id="KW-0106">Calcium</keyword>
<dbReference type="InterPro" id="IPR017853">
    <property type="entry name" value="GH"/>
</dbReference>
<dbReference type="STRING" id="1081102.A0A167VMV1"/>
<dbReference type="Proteomes" id="UP000076874">
    <property type="component" value="Unassembled WGS sequence"/>
</dbReference>
<comment type="caution">
    <text evidence="20">The sequence shown here is derived from an EMBL/GenBank/DDBJ whole genome shotgun (WGS) entry which is preliminary data.</text>
</comment>
<feature type="binding site" evidence="14">
    <location>
        <position position="271"/>
    </location>
    <ligand>
        <name>Ca(2+)</name>
        <dbReference type="ChEBI" id="CHEBI:29108"/>
        <label>2</label>
    </ligand>
</feature>
<evidence type="ECO:0000313" key="20">
    <source>
        <dbReference type="EMBL" id="OAA62798.1"/>
    </source>
</evidence>
<dbReference type="PIRSF" id="PIRSF001024">
    <property type="entry name" value="Alph-amyl_fung"/>
    <property type="match status" value="1"/>
</dbReference>
<dbReference type="GO" id="GO:0016052">
    <property type="term" value="P:carbohydrate catabolic process"/>
    <property type="evidence" value="ECO:0007669"/>
    <property type="project" value="InterPro"/>
</dbReference>
<feature type="binding site" evidence="14">
    <location>
        <position position="139"/>
    </location>
    <ligand>
        <name>Ca(2+)</name>
        <dbReference type="ChEBI" id="CHEBI:29108"/>
        <label>1</label>
    </ligand>
</feature>
<evidence type="ECO:0000256" key="16">
    <source>
        <dbReference type="PIRSR" id="PIRSR001024-5"/>
    </source>
</evidence>
<dbReference type="InterPro" id="IPR013780">
    <property type="entry name" value="Glyco_hydro_b"/>
</dbReference>
<feature type="binding site" evidence="14">
    <location>
        <position position="247"/>
    </location>
    <ligand>
        <name>Ca(2+)</name>
        <dbReference type="ChEBI" id="CHEBI:29108"/>
        <label>2</label>
    </ligand>
</feature>
<feature type="active site" description="Proton donor" evidence="12">
    <location>
        <position position="271"/>
    </location>
</feature>
<dbReference type="GO" id="GO:0005509">
    <property type="term" value="F:calcium ion binding"/>
    <property type="evidence" value="ECO:0007669"/>
    <property type="project" value="InterPro"/>
</dbReference>
<dbReference type="Pfam" id="PF09260">
    <property type="entry name" value="A_amylase_dom_C"/>
    <property type="match status" value="1"/>
</dbReference>
<dbReference type="Pfam" id="PF00128">
    <property type="entry name" value="Alpha-amylase"/>
    <property type="match status" value="1"/>
</dbReference>
<dbReference type="PANTHER" id="PTHR10357">
    <property type="entry name" value="ALPHA-AMYLASE FAMILY MEMBER"/>
    <property type="match status" value="1"/>
</dbReference>
<dbReference type="SUPFAM" id="SSF51445">
    <property type="entry name" value="(Trans)glycosidases"/>
    <property type="match status" value="1"/>
</dbReference>
<dbReference type="GO" id="GO:0004556">
    <property type="term" value="F:alpha-amylase activity"/>
    <property type="evidence" value="ECO:0007669"/>
    <property type="project" value="UniProtKB-UniRule"/>
</dbReference>
<reference evidence="20 21" key="1">
    <citation type="journal article" date="2016" name="Genome Biol. Evol.">
        <title>Divergent and convergent evolution of fungal pathogenicity.</title>
        <authorList>
            <person name="Shang Y."/>
            <person name="Xiao G."/>
            <person name="Zheng P."/>
            <person name="Cen K."/>
            <person name="Zhan S."/>
            <person name="Wang C."/>
        </authorList>
    </citation>
    <scope>NUCLEOTIDE SEQUENCE [LARGE SCALE GENOMIC DNA]</scope>
    <source>
        <strain evidence="20 21">RCEF 264</strain>
    </source>
</reference>
<evidence type="ECO:0000256" key="7">
    <source>
        <dbReference type="ARBA" id="ARBA00022837"/>
    </source>
</evidence>
<comment type="similarity">
    <text evidence="3 17">Belongs to the glycosyl hydrolase 13 family.</text>
</comment>
<evidence type="ECO:0000256" key="1">
    <source>
        <dbReference type="ARBA" id="ARBA00000548"/>
    </source>
</evidence>
<evidence type="ECO:0000256" key="2">
    <source>
        <dbReference type="ARBA" id="ARBA00001913"/>
    </source>
</evidence>
<protein>
    <recommendedName>
        <fullName evidence="4 18">Alpha-amylase</fullName>
        <ecNumber evidence="4 18">3.2.1.1</ecNumber>
    </recommendedName>
</protein>
<evidence type="ECO:0000256" key="13">
    <source>
        <dbReference type="PIRSR" id="PIRSR001024-2"/>
    </source>
</evidence>
<gene>
    <name evidence="20" type="ORF">SPI_04338</name>
</gene>
<dbReference type="InterPro" id="IPR013777">
    <property type="entry name" value="A-amylase-like"/>
</dbReference>
<dbReference type="Gene3D" id="3.20.20.80">
    <property type="entry name" value="Glycosidases"/>
    <property type="match status" value="1"/>
</dbReference>
<evidence type="ECO:0000259" key="19">
    <source>
        <dbReference type="SMART" id="SM00642"/>
    </source>
</evidence>
<keyword evidence="5 14" id="KW-0479">Metal-binding</keyword>